<evidence type="ECO:0000313" key="2">
    <source>
        <dbReference type="EMBL" id="MFC5468097.1"/>
    </source>
</evidence>
<evidence type="ECO:0000313" key="3">
    <source>
        <dbReference type="Proteomes" id="UP001596105"/>
    </source>
</evidence>
<dbReference type="NCBIfam" id="NF037959">
    <property type="entry name" value="MFS_SpdSyn"/>
    <property type="match status" value="1"/>
</dbReference>
<dbReference type="SUPFAM" id="SSF53335">
    <property type="entry name" value="S-adenosyl-L-methionine-dependent methyltransferases"/>
    <property type="match status" value="1"/>
</dbReference>
<dbReference type="Gene3D" id="3.40.50.150">
    <property type="entry name" value="Vaccinia Virus protein VP39"/>
    <property type="match status" value="1"/>
</dbReference>
<dbReference type="RefSeq" id="WP_209746455.1">
    <property type="nucleotide sequence ID" value="NZ_JBHSMH010000007.1"/>
</dbReference>
<evidence type="ECO:0000256" key="1">
    <source>
        <dbReference type="ARBA" id="ARBA00023115"/>
    </source>
</evidence>
<name>A0ABW0LTK1_9BACL</name>
<dbReference type="CDD" id="cd02440">
    <property type="entry name" value="AdoMet_MTases"/>
    <property type="match status" value="1"/>
</dbReference>
<reference evidence="3" key="1">
    <citation type="journal article" date="2019" name="Int. J. Syst. Evol. Microbiol.">
        <title>The Global Catalogue of Microorganisms (GCM) 10K type strain sequencing project: providing services to taxonomists for standard genome sequencing and annotation.</title>
        <authorList>
            <consortium name="The Broad Institute Genomics Platform"/>
            <consortium name="The Broad Institute Genome Sequencing Center for Infectious Disease"/>
            <person name="Wu L."/>
            <person name="Ma J."/>
        </authorList>
    </citation>
    <scope>NUCLEOTIDE SEQUENCE [LARGE SCALE GENOMIC DNA]</scope>
    <source>
        <strain evidence="3">CCUG 57113</strain>
    </source>
</reference>
<organism evidence="2 3">
    <name type="scientific">Cohnella suwonensis</name>
    <dbReference type="NCBI Taxonomy" id="696072"/>
    <lineage>
        <taxon>Bacteria</taxon>
        <taxon>Bacillati</taxon>
        <taxon>Bacillota</taxon>
        <taxon>Bacilli</taxon>
        <taxon>Bacillales</taxon>
        <taxon>Paenibacillaceae</taxon>
        <taxon>Cohnella</taxon>
    </lineage>
</organism>
<dbReference type="PANTHER" id="PTHR43317">
    <property type="entry name" value="THERMOSPERMINE SYNTHASE ACAULIS5"/>
    <property type="match status" value="1"/>
</dbReference>
<dbReference type="EMBL" id="JBHSMH010000007">
    <property type="protein sequence ID" value="MFC5468097.1"/>
    <property type="molecule type" value="Genomic_DNA"/>
</dbReference>
<accession>A0ABW0LTK1</accession>
<dbReference type="Proteomes" id="UP001596105">
    <property type="component" value="Unassembled WGS sequence"/>
</dbReference>
<dbReference type="Pfam" id="PF01564">
    <property type="entry name" value="Spermine_synth"/>
    <property type="match status" value="1"/>
</dbReference>
<proteinExistence type="predicted"/>
<comment type="caution">
    <text evidence="2">The sequence shown here is derived from an EMBL/GenBank/DDBJ whole genome shotgun (WGS) entry which is preliminary data.</text>
</comment>
<keyword evidence="1" id="KW-0620">Polyamine biosynthesis</keyword>
<dbReference type="InterPro" id="IPR029063">
    <property type="entry name" value="SAM-dependent_MTases_sf"/>
</dbReference>
<protein>
    <submittedName>
        <fullName evidence="2">Spermidine synthase</fullName>
    </submittedName>
</protein>
<gene>
    <name evidence="2" type="ORF">ACFPPD_05145</name>
</gene>
<keyword evidence="3" id="KW-1185">Reference proteome</keyword>
<sequence>MRLLIKETTPYNEISVYETTELYGKKGSYRILRFADEAVQGAMDLEDPGRVVLEYQRAVIHLLRTNAPSFANVFSVGHGIGTIAAHDPDKRFVVAEIDGKLEEFSRRYFGYGLDNVRIGDGRELLEREEPDTYDAIVVDAFTHEGTPSHFTTLEFFAMAKTKLISRGTVILNLFGKRNNDRLTDAIHSTLGEAFEYTKVFFRPGNEADNEGNLMIAGSDKRIDYKERQMPGFREIDIGKGYIIRD</sequence>
<dbReference type="PANTHER" id="PTHR43317:SF1">
    <property type="entry name" value="THERMOSPERMINE SYNTHASE ACAULIS5"/>
    <property type="match status" value="1"/>
</dbReference>